<evidence type="ECO:0000313" key="3">
    <source>
        <dbReference type="Proteomes" id="UP000828390"/>
    </source>
</evidence>
<organism evidence="2 3">
    <name type="scientific">Dreissena polymorpha</name>
    <name type="common">Zebra mussel</name>
    <name type="synonym">Mytilus polymorpha</name>
    <dbReference type="NCBI Taxonomy" id="45954"/>
    <lineage>
        <taxon>Eukaryota</taxon>
        <taxon>Metazoa</taxon>
        <taxon>Spiralia</taxon>
        <taxon>Lophotrochozoa</taxon>
        <taxon>Mollusca</taxon>
        <taxon>Bivalvia</taxon>
        <taxon>Autobranchia</taxon>
        <taxon>Heteroconchia</taxon>
        <taxon>Euheterodonta</taxon>
        <taxon>Imparidentia</taxon>
        <taxon>Neoheterodontei</taxon>
        <taxon>Myida</taxon>
        <taxon>Dreissenoidea</taxon>
        <taxon>Dreissenidae</taxon>
        <taxon>Dreissena</taxon>
    </lineage>
</organism>
<comment type="caution">
    <text evidence="2">The sequence shown here is derived from an EMBL/GenBank/DDBJ whole genome shotgun (WGS) entry which is preliminary data.</text>
</comment>
<keyword evidence="3" id="KW-1185">Reference proteome</keyword>
<evidence type="ECO:0000313" key="2">
    <source>
        <dbReference type="EMBL" id="KAH3727298.1"/>
    </source>
</evidence>
<name>A0A9D4CMX7_DREPO</name>
<sequence>MITENCYRKKGIEIAARERKTREKGRAYAQERVKGKAEPDQEKESNAKEECDARKEKESCRRNDAEGDCI</sequence>
<evidence type="ECO:0000256" key="1">
    <source>
        <dbReference type="SAM" id="MobiDB-lite"/>
    </source>
</evidence>
<dbReference type="EMBL" id="JAIWYP010000012">
    <property type="protein sequence ID" value="KAH3727298.1"/>
    <property type="molecule type" value="Genomic_DNA"/>
</dbReference>
<feature type="region of interest" description="Disordered" evidence="1">
    <location>
        <begin position="17"/>
        <end position="70"/>
    </location>
</feature>
<accession>A0A9D4CMX7</accession>
<proteinExistence type="predicted"/>
<protein>
    <submittedName>
        <fullName evidence="2">Uncharacterized protein</fullName>
    </submittedName>
</protein>
<reference evidence="2" key="2">
    <citation type="submission" date="2020-11" db="EMBL/GenBank/DDBJ databases">
        <authorList>
            <person name="McCartney M.A."/>
            <person name="Auch B."/>
            <person name="Kono T."/>
            <person name="Mallez S."/>
            <person name="Becker A."/>
            <person name="Gohl D.M."/>
            <person name="Silverstein K.A.T."/>
            <person name="Koren S."/>
            <person name="Bechman K.B."/>
            <person name="Herman A."/>
            <person name="Abrahante J.E."/>
            <person name="Garbe J."/>
        </authorList>
    </citation>
    <scope>NUCLEOTIDE SEQUENCE</scope>
    <source>
        <strain evidence="2">Duluth1</strain>
        <tissue evidence="2">Whole animal</tissue>
    </source>
</reference>
<reference evidence="2" key="1">
    <citation type="journal article" date="2019" name="bioRxiv">
        <title>The Genome of the Zebra Mussel, Dreissena polymorpha: A Resource for Invasive Species Research.</title>
        <authorList>
            <person name="McCartney M.A."/>
            <person name="Auch B."/>
            <person name="Kono T."/>
            <person name="Mallez S."/>
            <person name="Zhang Y."/>
            <person name="Obille A."/>
            <person name="Becker A."/>
            <person name="Abrahante J.E."/>
            <person name="Garbe J."/>
            <person name="Badalamenti J.P."/>
            <person name="Herman A."/>
            <person name="Mangelson H."/>
            <person name="Liachko I."/>
            <person name="Sullivan S."/>
            <person name="Sone E.D."/>
            <person name="Koren S."/>
            <person name="Silverstein K.A.T."/>
            <person name="Beckman K.B."/>
            <person name="Gohl D.M."/>
        </authorList>
    </citation>
    <scope>NUCLEOTIDE SEQUENCE</scope>
    <source>
        <strain evidence="2">Duluth1</strain>
        <tissue evidence="2">Whole animal</tissue>
    </source>
</reference>
<dbReference type="AlphaFoldDB" id="A0A9D4CMX7"/>
<dbReference type="Proteomes" id="UP000828390">
    <property type="component" value="Unassembled WGS sequence"/>
</dbReference>
<gene>
    <name evidence="2" type="ORF">DPMN_053228</name>
</gene>